<keyword evidence="1" id="KW-0812">Transmembrane</keyword>
<gene>
    <name evidence="2" type="ORF">IV433_24965</name>
</gene>
<feature type="transmembrane region" description="Helical" evidence="1">
    <location>
        <begin position="36"/>
        <end position="55"/>
    </location>
</feature>
<keyword evidence="1" id="KW-1133">Transmembrane helix</keyword>
<evidence type="ECO:0000313" key="3">
    <source>
        <dbReference type="Proteomes" id="UP000636811"/>
    </source>
</evidence>
<dbReference type="Proteomes" id="UP000636811">
    <property type="component" value="Unassembled WGS sequence"/>
</dbReference>
<name>A0ABS0EC47_9GAMM</name>
<keyword evidence="1" id="KW-0472">Membrane</keyword>
<evidence type="ECO:0008006" key="4">
    <source>
        <dbReference type="Google" id="ProtNLM"/>
    </source>
</evidence>
<organism evidence="2 3">
    <name type="scientific">Rahnella laticis</name>
    <dbReference type="NCBI Taxonomy" id="2787622"/>
    <lineage>
        <taxon>Bacteria</taxon>
        <taxon>Pseudomonadati</taxon>
        <taxon>Pseudomonadota</taxon>
        <taxon>Gammaproteobacteria</taxon>
        <taxon>Enterobacterales</taxon>
        <taxon>Yersiniaceae</taxon>
        <taxon>Rahnella</taxon>
    </lineage>
</organism>
<sequence length="145" mass="16389">MKKNKISDSLFHGYLISIITTILLIIWVRFQPIDSIYWLLMPLIPAITISMFILFSRNNQVRTIIKSCNDTILYSVTALTTSLLILNTLSGKKIDFFQALMTNLIGYILLLTYTILLTIKSGIAASESIDFIKAIRSSDQGSHQK</sequence>
<keyword evidence="3" id="KW-1185">Reference proteome</keyword>
<feature type="transmembrane region" description="Helical" evidence="1">
    <location>
        <begin position="12"/>
        <end position="30"/>
    </location>
</feature>
<proteinExistence type="predicted"/>
<dbReference type="RefSeq" id="WP_195816458.1">
    <property type="nucleotide sequence ID" value="NZ_JADOBI010000018.1"/>
</dbReference>
<comment type="caution">
    <text evidence="2">The sequence shown here is derived from an EMBL/GenBank/DDBJ whole genome shotgun (WGS) entry which is preliminary data.</text>
</comment>
<dbReference type="EMBL" id="JADOBI010000018">
    <property type="protein sequence ID" value="MBF7982663.1"/>
    <property type="molecule type" value="Genomic_DNA"/>
</dbReference>
<reference evidence="2 3" key="1">
    <citation type="submission" date="2020-11" db="EMBL/GenBank/DDBJ databases">
        <title>Taxonomic investigation of Rahnella strains.</title>
        <authorList>
            <person name="Lee S.D."/>
        </authorList>
    </citation>
    <scope>NUCLEOTIDE SEQUENCE [LARGE SCALE GENOMIC DNA]</scope>
    <source>
        <strain evidence="2 3">SAP-17</strain>
    </source>
</reference>
<evidence type="ECO:0000256" key="1">
    <source>
        <dbReference type="SAM" id="Phobius"/>
    </source>
</evidence>
<protein>
    <recommendedName>
        <fullName evidence="4">DUF1616 domain-containing protein</fullName>
    </recommendedName>
</protein>
<feature type="transmembrane region" description="Helical" evidence="1">
    <location>
        <begin position="96"/>
        <end position="119"/>
    </location>
</feature>
<accession>A0ABS0EC47</accession>
<feature type="transmembrane region" description="Helical" evidence="1">
    <location>
        <begin position="71"/>
        <end position="90"/>
    </location>
</feature>
<evidence type="ECO:0000313" key="2">
    <source>
        <dbReference type="EMBL" id="MBF7982663.1"/>
    </source>
</evidence>